<dbReference type="NCBIfam" id="TIGR03164">
    <property type="entry name" value="UHCUDC"/>
    <property type="match status" value="1"/>
</dbReference>
<dbReference type="InterPro" id="IPR036778">
    <property type="entry name" value="OHCU_decarboxylase_sf"/>
</dbReference>
<evidence type="ECO:0000313" key="16">
    <source>
        <dbReference type="EMBL" id="JAQ12535.1"/>
    </source>
</evidence>
<keyword evidence="8" id="KW-0456">Lyase</keyword>
<dbReference type="GO" id="GO:0006144">
    <property type="term" value="P:purine nucleobase metabolic process"/>
    <property type="evidence" value="ECO:0007669"/>
    <property type="project" value="UniProtKB-KW"/>
</dbReference>
<dbReference type="EC" id="4.1.1.97" evidence="5"/>
<proteinExistence type="inferred from homology"/>
<keyword evidence="7" id="KW-0210">Decarboxylase</keyword>
<evidence type="ECO:0000256" key="7">
    <source>
        <dbReference type="ARBA" id="ARBA00022793"/>
    </source>
</evidence>
<evidence type="ECO:0000259" key="11">
    <source>
        <dbReference type="Pfam" id="PF09349"/>
    </source>
</evidence>
<dbReference type="EMBL" id="GBHO01020124">
    <property type="protein sequence ID" value="JAG23480.1"/>
    <property type="molecule type" value="Transcribed_RNA"/>
</dbReference>
<evidence type="ECO:0000256" key="6">
    <source>
        <dbReference type="ARBA" id="ARBA00022631"/>
    </source>
</evidence>
<comment type="pathway">
    <text evidence="3">Purine metabolism; urate degradation; (S)-allantoin from urate: step 3/3.</text>
</comment>
<reference evidence="14" key="3">
    <citation type="submission" date="2014-09" db="EMBL/GenBank/DDBJ databases">
        <authorList>
            <person name="Magalhaes I.L.F."/>
            <person name="Oliveira U."/>
            <person name="Santos F.R."/>
            <person name="Vidigal T.H.D.A."/>
            <person name="Brescovit A.D."/>
            <person name="Santos A.J."/>
        </authorList>
    </citation>
    <scope>NUCLEOTIDE SEQUENCE</scope>
</reference>
<dbReference type="GO" id="GO:0005777">
    <property type="term" value="C:peroxisome"/>
    <property type="evidence" value="ECO:0007669"/>
    <property type="project" value="TreeGrafter"/>
</dbReference>
<evidence type="ECO:0000313" key="14">
    <source>
        <dbReference type="EMBL" id="JAG62221.1"/>
    </source>
</evidence>
<feature type="domain" description="Oxo-4-hydroxy-4-carboxy-5-ureidoimidazoline decarboxylase" evidence="11">
    <location>
        <begin position="7"/>
        <end position="158"/>
    </location>
</feature>
<reference evidence="15" key="4">
    <citation type="journal article" date="2016" name="Gigascience">
        <title>De novo construction of an expanded transcriptome assembly for the western tarnished plant bug, Lygus hesperus.</title>
        <authorList>
            <person name="Tassone E.E."/>
            <person name="Geib S.M."/>
            <person name="Hall B."/>
            <person name="Fabrick J.A."/>
            <person name="Brent C.S."/>
            <person name="Hull J.J."/>
        </authorList>
    </citation>
    <scope>NUCLEOTIDE SEQUENCE</scope>
</reference>
<evidence type="ECO:0000256" key="2">
    <source>
        <dbReference type="ARBA" id="ARBA00002506"/>
    </source>
</evidence>
<evidence type="ECO:0000256" key="3">
    <source>
        <dbReference type="ARBA" id="ARBA00004754"/>
    </source>
</evidence>
<evidence type="ECO:0000256" key="9">
    <source>
        <dbReference type="ARBA" id="ARBA00030624"/>
    </source>
</evidence>
<gene>
    <name evidence="13" type="primary">prhoxnb_0</name>
    <name evidence="12" type="synonym">prhoxnb_1</name>
    <name evidence="13" type="ORF">CM83_30138</name>
    <name evidence="12" type="ORF">CM83_30139</name>
    <name evidence="16" type="ORF">g.43408</name>
    <name evidence="15" type="ORF">g.43409</name>
</gene>
<comment type="similarity">
    <text evidence="4">Belongs to the OHCU decarboxylase family.</text>
</comment>
<accession>A0A0A9Y1R8</accession>
<evidence type="ECO:0000313" key="13">
    <source>
        <dbReference type="EMBL" id="JAG23480.1"/>
    </source>
</evidence>
<dbReference type="EMBL" id="GBHO01020125">
    <property type="protein sequence ID" value="JAG23479.1"/>
    <property type="molecule type" value="Transcribed_RNA"/>
</dbReference>
<dbReference type="Pfam" id="PF09349">
    <property type="entry name" value="OHCU_decarbox"/>
    <property type="match status" value="1"/>
</dbReference>
<comment type="catalytic activity">
    <reaction evidence="1">
        <text>5-hydroxy-2-oxo-4-ureido-2,5-dihydro-1H-imidazole-5-carboxylate + H(+) = (S)-allantoin + CO2</text>
        <dbReference type="Rhea" id="RHEA:26301"/>
        <dbReference type="ChEBI" id="CHEBI:15378"/>
        <dbReference type="ChEBI" id="CHEBI:15678"/>
        <dbReference type="ChEBI" id="CHEBI:16526"/>
        <dbReference type="ChEBI" id="CHEBI:58639"/>
        <dbReference type="EC" id="4.1.1.97"/>
    </reaction>
</comment>
<comment type="function">
    <text evidence="2">Catalyzes the stereoselective decarboxylation of 2-oxo-4-hydroxy-4-carboxy-5-ureidoimidazoline (OHCU) to (S)-allantoin.</text>
</comment>
<dbReference type="Gene3D" id="1.10.3330.10">
    <property type="entry name" value="Oxo-4-hydroxy-4-carboxy-5-ureidoimidazoline decarboxylase"/>
    <property type="match status" value="1"/>
</dbReference>
<dbReference type="SUPFAM" id="SSF158694">
    <property type="entry name" value="UraD-Like"/>
    <property type="match status" value="1"/>
</dbReference>
<evidence type="ECO:0000313" key="12">
    <source>
        <dbReference type="EMBL" id="JAG23479.1"/>
    </source>
</evidence>
<evidence type="ECO:0000256" key="1">
    <source>
        <dbReference type="ARBA" id="ARBA00001163"/>
    </source>
</evidence>
<reference evidence="13" key="1">
    <citation type="journal article" date="2014" name="PLoS ONE">
        <title>Transcriptome-Based Identification of ABC Transporters in the Western Tarnished Plant Bug Lygus hesperus.</title>
        <authorList>
            <person name="Hull J.J."/>
            <person name="Chaney K."/>
            <person name="Geib S.M."/>
            <person name="Fabrick J.A."/>
            <person name="Brent C.S."/>
            <person name="Walsh D."/>
            <person name="Lavine L.C."/>
        </authorList>
    </citation>
    <scope>NUCLEOTIDE SEQUENCE</scope>
</reference>
<dbReference type="InterPro" id="IPR018020">
    <property type="entry name" value="OHCU_decarboxylase"/>
</dbReference>
<dbReference type="EMBL" id="GBRD01003600">
    <property type="protein sequence ID" value="JAG62221.1"/>
    <property type="molecule type" value="Transcribed_RNA"/>
</dbReference>
<dbReference type="PANTHER" id="PTHR43466">
    <property type="entry name" value="2-OXO-4-HYDROXY-4-CARBOXY-5-UREIDOIMIDAZOLINE DECARBOXYLASE-RELATED"/>
    <property type="match status" value="1"/>
</dbReference>
<evidence type="ECO:0000256" key="10">
    <source>
        <dbReference type="ARBA" id="ARBA00032116"/>
    </source>
</evidence>
<dbReference type="EMBL" id="GDHC01019210">
    <property type="protein sequence ID" value="JAP99418.1"/>
    <property type="molecule type" value="Transcribed_RNA"/>
</dbReference>
<dbReference type="GO" id="GO:0000255">
    <property type="term" value="P:allantoin metabolic process"/>
    <property type="evidence" value="ECO:0007669"/>
    <property type="project" value="InterPro"/>
</dbReference>
<dbReference type="PANTHER" id="PTHR43466:SF1">
    <property type="entry name" value="2-OXO-4-HYDROXY-4-CARBOXY-5-UREIDOIMIDAZOLINE DECARBOXYLASE-RELATED"/>
    <property type="match status" value="1"/>
</dbReference>
<evidence type="ECO:0000256" key="4">
    <source>
        <dbReference type="ARBA" id="ARBA00005793"/>
    </source>
</evidence>
<keyword evidence="6" id="KW-0659">Purine metabolism</keyword>
<sequence length="163" mass="19066">MDVAQLNQLDCDEFTKLFSNVFEHHSEAAEYVYSQRPFRDQAHVIESFCRYMDQLPLGVKRQILVNHPMLGSKSSMTQESTKEQKSAGLRNLRDSEADVLYEFNRKYYDKFGFPYIICVLETNKDEILSDIQKRYNNDVDTETLRGIDEVKKIAKHRIFGLVA</sequence>
<evidence type="ECO:0000256" key="8">
    <source>
        <dbReference type="ARBA" id="ARBA00023239"/>
    </source>
</evidence>
<name>A0A0A9Y1R8_LYGHE</name>
<evidence type="ECO:0000313" key="15">
    <source>
        <dbReference type="EMBL" id="JAP99418.1"/>
    </source>
</evidence>
<reference evidence="13" key="2">
    <citation type="submission" date="2014-07" db="EMBL/GenBank/DDBJ databases">
        <authorList>
            <person name="Hull J."/>
        </authorList>
    </citation>
    <scope>NUCLEOTIDE SEQUENCE</scope>
</reference>
<organism evidence="13">
    <name type="scientific">Lygus hesperus</name>
    <name type="common">Western plant bug</name>
    <dbReference type="NCBI Taxonomy" id="30085"/>
    <lineage>
        <taxon>Eukaryota</taxon>
        <taxon>Metazoa</taxon>
        <taxon>Ecdysozoa</taxon>
        <taxon>Arthropoda</taxon>
        <taxon>Hexapoda</taxon>
        <taxon>Insecta</taxon>
        <taxon>Pterygota</taxon>
        <taxon>Neoptera</taxon>
        <taxon>Paraneoptera</taxon>
        <taxon>Hemiptera</taxon>
        <taxon>Heteroptera</taxon>
        <taxon>Panheteroptera</taxon>
        <taxon>Cimicomorpha</taxon>
        <taxon>Miridae</taxon>
        <taxon>Mirini</taxon>
        <taxon>Lygus</taxon>
    </lineage>
</organism>
<evidence type="ECO:0000256" key="5">
    <source>
        <dbReference type="ARBA" id="ARBA00012257"/>
    </source>
</evidence>
<dbReference type="GO" id="GO:0019628">
    <property type="term" value="P:urate catabolic process"/>
    <property type="evidence" value="ECO:0007669"/>
    <property type="project" value="UniProtKB-UniPathway"/>
</dbReference>
<dbReference type="UniPathway" id="UPA00394">
    <property type="reaction ID" value="UER00652"/>
</dbReference>
<dbReference type="AlphaFoldDB" id="A0A0A9Y1R8"/>
<dbReference type="GO" id="GO:0051997">
    <property type="term" value="F:2-oxo-4-hydroxy-4-carboxy-5-ureidoimidazoline decarboxylase activity"/>
    <property type="evidence" value="ECO:0007669"/>
    <property type="project" value="UniProtKB-EC"/>
</dbReference>
<protein>
    <recommendedName>
        <fullName evidence="5">2-oxo-4-hydroxy-4-carboxy-5-ureidoimidazoline decarboxylase</fullName>
        <ecNumber evidence="5">4.1.1.97</ecNumber>
    </recommendedName>
    <alternativeName>
        <fullName evidence="10">Parahox neighbor</fullName>
    </alternativeName>
    <alternativeName>
        <fullName evidence="9">Ureidoimidazoline (2-oxo-4-hydroxy-4-carboxy-5-) decarboxylase</fullName>
    </alternativeName>
</protein>
<dbReference type="EMBL" id="GDHC01006094">
    <property type="protein sequence ID" value="JAQ12535.1"/>
    <property type="molecule type" value="Transcribed_RNA"/>
</dbReference>
<dbReference type="InterPro" id="IPR017580">
    <property type="entry name" value="OHCU_decarboxylase-1"/>
</dbReference>